<dbReference type="Proteomes" id="UP000192790">
    <property type="component" value="Unassembled WGS sequence"/>
</dbReference>
<dbReference type="OrthoDB" id="9807885at2"/>
<protein>
    <submittedName>
        <fullName evidence="4">Putrescine aminotransferase</fullName>
    </submittedName>
</protein>
<comment type="cofactor">
    <cofactor evidence="1">
        <name>pyridoxal 5'-phosphate</name>
        <dbReference type="ChEBI" id="CHEBI:597326"/>
    </cofactor>
</comment>
<dbReference type="CDD" id="cd00610">
    <property type="entry name" value="OAT_like"/>
    <property type="match status" value="1"/>
</dbReference>
<dbReference type="EMBL" id="FWXW01000007">
    <property type="protein sequence ID" value="SMC80711.1"/>
    <property type="molecule type" value="Genomic_DNA"/>
</dbReference>
<dbReference type="InterPro" id="IPR015424">
    <property type="entry name" value="PyrdxlP-dep_Trfase"/>
</dbReference>
<dbReference type="Gene3D" id="3.40.640.10">
    <property type="entry name" value="Type I PLP-dependent aspartate aminotransferase-like (Major domain)"/>
    <property type="match status" value="1"/>
</dbReference>
<evidence type="ECO:0000256" key="3">
    <source>
        <dbReference type="RuleBase" id="RU003560"/>
    </source>
</evidence>
<proteinExistence type="inferred from homology"/>
<dbReference type="STRING" id="1122930.SAMN02745168_2594"/>
<dbReference type="FunFam" id="3.40.640.10:FF:000004">
    <property type="entry name" value="Acetylornithine aminotransferase"/>
    <property type="match status" value="1"/>
</dbReference>
<reference evidence="4 5" key="1">
    <citation type="submission" date="2017-04" db="EMBL/GenBank/DDBJ databases">
        <authorList>
            <person name="Afonso C.L."/>
            <person name="Miller P.J."/>
            <person name="Scott M.A."/>
            <person name="Spackman E."/>
            <person name="Goraichik I."/>
            <person name="Dimitrov K.M."/>
            <person name="Suarez D.L."/>
            <person name="Swayne D.E."/>
        </authorList>
    </citation>
    <scope>NUCLEOTIDE SEQUENCE [LARGE SCALE GENOMIC DNA]</scope>
    <source>
        <strain evidence="4 5">DSM 12816</strain>
    </source>
</reference>
<sequence length="456" mass="50574">MWIRLDEVPSMPREDLETLFRDHCGQGFYKLLKFSGLGVRFVRAFGCSLWDENGEEYLDFLGGFGALNLGHNHPRITAAVSRHMKAPNLAQQSMNPYRAVLGANLSALTGDVLSVCAFTNSGTETVEEALKMALLRKKGAVLCCRGGYHGKTMGSASALGIPGKLKAPRFKGIFHEVPFGDFERLERTAKRYNASAFLVEPIQAEGGIRLPPLDYFRRVRELCTRLGITFILDEIQTGFGRCGSMFCCESYGVWPDILCLSKTLSGGIMPVGCALARRELWDETYGKTKYASFPSSTFGGNTLACVAGIETLSVLRDEELPRKAARLGEYAMSRLEVLRKRHPMITDVRGRGLLIGVEFGPVRKLLPKAAGEFMMTTVLNRLLREHRILCGLTSDPAVMRVEPPLTVTEAEIDRFAEALDSVLEEEDSRFRLLLDAAVTASRGYREMKELEPRAAL</sequence>
<dbReference type="GO" id="GO:0008483">
    <property type="term" value="F:transaminase activity"/>
    <property type="evidence" value="ECO:0007669"/>
    <property type="project" value="UniProtKB-KW"/>
</dbReference>
<name>A0A1W2C6G3_9FIRM</name>
<dbReference type="PIRSF" id="PIRSF000521">
    <property type="entry name" value="Transaminase_4ab_Lys_Orn"/>
    <property type="match status" value="1"/>
</dbReference>
<dbReference type="PANTHER" id="PTHR11986:SF121">
    <property type="entry name" value="BLR3010 PROTEIN"/>
    <property type="match status" value="1"/>
</dbReference>
<dbReference type="InterPro" id="IPR015422">
    <property type="entry name" value="PyrdxlP-dep_Trfase_small"/>
</dbReference>
<dbReference type="RefSeq" id="WP_159448123.1">
    <property type="nucleotide sequence ID" value="NZ_FWXW01000007.1"/>
</dbReference>
<dbReference type="InterPro" id="IPR015421">
    <property type="entry name" value="PyrdxlP-dep_Trfase_major"/>
</dbReference>
<dbReference type="GO" id="GO:0030170">
    <property type="term" value="F:pyridoxal phosphate binding"/>
    <property type="evidence" value="ECO:0007669"/>
    <property type="project" value="InterPro"/>
</dbReference>
<dbReference type="Gene3D" id="3.90.1150.10">
    <property type="entry name" value="Aspartate Aminotransferase, domain 1"/>
    <property type="match status" value="1"/>
</dbReference>
<dbReference type="InterPro" id="IPR050103">
    <property type="entry name" value="Class-III_PLP-dep_AT"/>
</dbReference>
<dbReference type="InterPro" id="IPR005814">
    <property type="entry name" value="Aminotrans_3"/>
</dbReference>
<keyword evidence="4" id="KW-0032">Aminotransferase</keyword>
<keyword evidence="5" id="KW-1185">Reference proteome</keyword>
<evidence type="ECO:0000256" key="1">
    <source>
        <dbReference type="ARBA" id="ARBA00001933"/>
    </source>
</evidence>
<organism evidence="4 5">
    <name type="scientific">Papillibacter cinnamivorans DSM 12816</name>
    <dbReference type="NCBI Taxonomy" id="1122930"/>
    <lineage>
        <taxon>Bacteria</taxon>
        <taxon>Bacillati</taxon>
        <taxon>Bacillota</taxon>
        <taxon>Clostridia</taxon>
        <taxon>Eubacteriales</taxon>
        <taxon>Oscillospiraceae</taxon>
        <taxon>Papillibacter</taxon>
    </lineage>
</organism>
<keyword evidence="4" id="KW-0808">Transferase</keyword>
<evidence type="ECO:0000313" key="4">
    <source>
        <dbReference type="EMBL" id="SMC80711.1"/>
    </source>
</evidence>
<comment type="similarity">
    <text evidence="3">Belongs to the class-III pyridoxal-phosphate-dependent aminotransferase family.</text>
</comment>
<dbReference type="Pfam" id="PF00202">
    <property type="entry name" value="Aminotran_3"/>
    <property type="match status" value="1"/>
</dbReference>
<keyword evidence="2 3" id="KW-0663">Pyridoxal phosphate</keyword>
<dbReference type="PANTHER" id="PTHR11986">
    <property type="entry name" value="AMINOTRANSFERASE CLASS III"/>
    <property type="match status" value="1"/>
</dbReference>
<evidence type="ECO:0000313" key="5">
    <source>
        <dbReference type="Proteomes" id="UP000192790"/>
    </source>
</evidence>
<dbReference type="PROSITE" id="PS00600">
    <property type="entry name" value="AA_TRANSFER_CLASS_3"/>
    <property type="match status" value="1"/>
</dbReference>
<dbReference type="SUPFAM" id="SSF53383">
    <property type="entry name" value="PLP-dependent transferases"/>
    <property type="match status" value="1"/>
</dbReference>
<accession>A0A1W2C6G3</accession>
<dbReference type="GO" id="GO:0042802">
    <property type="term" value="F:identical protein binding"/>
    <property type="evidence" value="ECO:0007669"/>
    <property type="project" value="TreeGrafter"/>
</dbReference>
<evidence type="ECO:0000256" key="2">
    <source>
        <dbReference type="ARBA" id="ARBA00022898"/>
    </source>
</evidence>
<dbReference type="InterPro" id="IPR049704">
    <property type="entry name" value="Aminotrans_3_PPA_site"/>
</dbReference>
<gene>
    <name evidence="4" type="ORF">SAMN02745168_2594</name>
</gene>
<dbReference type="AlphaFoldDB" id="A0A1W2C6G3"/>